<dbReference type="AlphaFoldDB" id="A0A1Y3L6Y1"/>
<dbReference type="Proteomes" id="UP000196082">
    <property type="component" value="Unassembled WGS sequence"/>
</dbReference>
<dbReference type="RefSeq" id="WP_086976775.1">
    <property type="nucleotide sequence ID" value="NZ_NFSB01000079.1"/>
</dbReference>
<accession>A0A1Y3L6Y1</accession>
<evidence type="ECO:0000313" key="1">
    <source>
        <dbReference type="EMBL" id="OUM30963.1"/>
    </source>
</evidence>
<comment type="caution">
    <text evidence="1">The sequence shown here is derived from an EMBL/GenBank/DDBJ whole genome shotgun (WGS) entry which is preliminary data.</text>
</comment>
<name>A0A1Y3L6Y1_PSEPU</name>
<protein>
    <submittedName>
        <fullName evidence="1">Uncharacterized protein</fullName>
    </submittedName>
</protein>
<evidence type="ECO:0000313" key="2">
    <source>
        <dbReference type="Proteomes" id="UP000196082"/>
    </source>
</evidence>
<reference evidence="1 2" key="1">
    <citation type="submission" date="2017-05" db="EMBL/GenBank/DDBJ databases">
        <title>Whole genome sequence of Pseudomonas putida isolate 1312 commercialized as a biostimulant.</title>
        <authorList>
            <person name="Crovadore J."/>
            <person name="Blanc P."/>
            <person name="Chablais R."/>
            <person name="Cochard B."/>
            <person name="Grizard D."/>
            <person name="Lefort F."/>
        </authorList>
    </citation>
    <scope>NUCLEOTIDE SEQUENCE [LARGE SCALE GENOMIC DNA]</scope>
    <source>
        <strain evidence="1 2">1312</strain>
    </source>
</reference>
<dbReference type="EMBL" id="NFSB01000079">
    <property type="protein sequence ID" value="OUM30963.1"/>
    <property type="molecule type" value="Genomic_DNA"/>
</dbReference>
<proteinExistence type="predicted"/>
<sequence>MSHRDVSQAAMEIIESMGLKRGRGRVNSVVSRSAAKVPATHTITEGIKTSVVAVPASGPINRLMYLEARSWAVDLVASLRGSPVEVVVERLTGSIVGRPGSYVAGVQSVITELKSAAATGQRDSQNLTRQVGSKV</sequence>
<organism evidence="1 2">
    <name type="scientific">Pseudomonas putida</name>
    <name type="common">Arthrobacter siderocapsulatus</name>
    <dbReference type="NCBI Taxonomy" id="303"/>
    <lineage>
        <taxon>Bacteria</taxon>
        <taxon>Pseudomonadati</taxon>
        <taxon>Pseudomonadota</taxon>
        <taxon>Gammaproteobacteria</taxon>
        <taxon>Pseudomonadales</taxon>
        <taxon>Pseudomonadaceae</taxon>
        <taxon>Pseudomonas</taxon>
    </lineage>
</organism>
<gene>
    <name evidence="1" type="ORF">B8W72_16300</name>
</gene>